<feature type="chain" id="PRO_5028845663" evidence="1">
    <location>
        <begin position="22"/>
        <end position="300"/>
    </location>
</feature>
<keyword evidence="1" id="KW-0732">Signal</keyword>
<proteinExistence type="predicted"/>
<dbReference type="EMBL" id="CP060007">
    <property type="protein sequence ID" value="QNA43155.1"/>
    <property type="molecule type" value="Genomic_DNA"/>
</dbReference>
<evidence type="ECO:0000256" key="1">
    <source>
        <dbReference type="SAM" id="SignalP"/>
    </source>
</evidence>
<protein>
    <submittedName>
        <fullName evidence="2">Uncharacterized protein</fullName>
    </submittedName>
</protein>
<dbReference type="KEGG" id="lacs:H4075_13805"/>
<name>A0A7G5XCF2_9BACT</name>
<dbReference type="AlphaFoldDB" id="A0A7G5XCF2"/>
<dbReference type="Proteomes" id="UP000515344">
    <property type="component" value="Chromosome"/>
</dbReference>
<accession>A0A7G5XCF2</accession>
<sequence length="300" mass="34445">MQKTIFLLLLFLVSIRYTSTAQNFDKLTALENKNIRVYYSVGHAKKTATIAGRLEKALNFHSQLIGFKPTVTLLVLSAADWSSYTTFPVYGMPHYNDEQTLIVAAEDNAMWKGFLPPLDQLPTELRKQIETVYRNADGNISMEAFFDLLALHELGHAFHIQGGLTMQRKWMGELFCNILLHTYIAENEPGQLPALTVFPRMVINNGTKGFKFTSLQDVHENYNEIGQFHGKNYGWYQCRWHKAAGDMYDAGGKQLVPKLWNAFKQQKEKLTDEQLILFLETSSHKSIADMIRNWENETIK</sequence>
<feature type="signal peptide" evidence="1">
    <location>
        <begin position="1"/>
        <end position="21"/>
    </location>
</feature>
<reference evidence="3" key="1">
    <citation type="submission" date="2020-08" db="EMBL/GenBank/DDBJ databases">
        <title>Lacibacter sp. S13-6-6 genome sequencing.</title>
        <authorList>
            <person name="Jin L."/>
        </authorList>
    </citation>
    <scope>NUCLEOTIDE SEQUENCE [LARGE SCALE GENOMIC DNA]</scope>
    <source>
        <strain evidence="3">S13-6-6</strain>
    </source>
</reference>
<evidence type="ECO:0000313" key="3">
    <source>
        <dbReference type="Proteomes" id="UP000515344"/>
    </source>
</evidence>
<organism evidence="2 3">
    <name type="scientific">Lacibacter sediminis</name>
    <dbReference type="NCBI Taxonomy" id="2760713"/>
    <lineage>
        <taxon>Bacteria</taxon>
        <taxon>Pseudomonadati</taxon>
        <taxon>Bacteroidota</taxon>
        <taxon>Chitinophagia</taxon>
        <taxon>Chitinophagales</taxon>
        <taxon>Chitinophagaceae</taxon>
        <taxon>Lacibacter</taxon>
    </lineage>
</organism>
<evidence type="ECO:0000313" key="2">
    <source>
        <dbReference type="EMBL" id="QNA43155.1"/>
    </source>
</evidence>
<dbReference type="RefSeq" id="WP_182801420.1">
    <property type="nucleotide sequence ID" value="NZ_CP060007.1"/>
</dbReference>
<keyword evidence="3" id="KW-1185">Reference proteome</keyword>
<gene>
    <name evidence="2" type="ORF">H4075_13805</name>
</gene>